<feature type="domain" description="Metallo-beta-lactamase" evidence="8">
    <location>
        <begin position="17"/>
        <end position="223"/>
    </location>
</feature>
<dbReference type="GO" id="GO:0003723">
    <property type="term" value="F:RNA binding"/>
    <property type="evidence" value="ECO:0007669"/>
    <property type="project" value="UniProtKB-KW"/>
</dbReference>
<proteinExistence type="inferred from homology"/>
<keyword evidence="11" id="KW-1185">Reference proteome</keyword>
<comment type="caution">
    <text evidence="10">The sequence shown here is derived from an EMBL/GenBank/DDBJ whole genome shotgun (WGS) entry which is preliminary data.</text>
</comment>
<dbReference type="InterPro" id="IPR022712">
    <property type="entry name" value="Beta_Casp"/>
</dbReference>
<name>A0A7I8WA96_9ANNE</name>
<dbReference type="Pfam" id="PF10996">
    <property type="entry name" value="Beta-Casp"/>
    <property type="match status" value="1"/>
</dbReference>
<dbReference type="OrthoDB" id="64353at2759"/>
<evidence type="ECO:0000259" key="8">
    <source>
        <dbReference type="SMART" id="SM00849"/>
    </source>
</evidence>
<dbReference type="CDD" id="cd16293">
    <property type="entry name" value="CPSF2-like_MBL-fold"/>
    <property type="match status" value="1"/>
</dbReference>
<dbReference type="EMBL" id="CAJFCJ010000024">
    <property type="protein sequence ID" value="CAD5125049.1"/>
    <property type="molecule type" value="Genomic_DNA"/>
</dbReference>
<accession>A0A7I8WA96</accession>
<keyword evidence="5 6" id="KW-0539">Nucleus</keyword>
<evidence type="ECO:0000256" key="4">
    <source>
        <dbReference type="ARBA" id="ARBA00022884"/>
    </source>
</evidence>
<comment type="subcellular location">
    <subcellularLocation>
        <location evidence="1 6">Nucleus</location>
    </subcellularLocation>
</comment>
<gene>
    <name evidence="10" type="ORF">DGYR_LOCUS12496</name>
</gene>
<dbReference type="Proteomes" id="UP000549394">
    <property type="component" value="Unassembled WGS sequence"/>
</dbReference>
<feature type="region of interest" description="Disordered" evidence="7">
    <location>
        <begin position="399"/>
        <end position="430"/>
    </location>
</feature>
<dbReference type="PANTHER" id="PTHR45922:SF1">
    <property type="entry name" value="CLEAVAGE AND POLYADENYLATION SPECIFICITY FACTOR SUBUNIT 2"/>
    <property type="match status" value="1"/>
</dbReference>
<dbReference type="GO" id="GO:0005847">
    <property type="term" value="C:mRNA cleavage and polyadenylation specificity factor complex"/>
    <property type="evidence" value="ECO:0007669"/>
    <property type="project" value="InterPro"/>
</dbReference>
<dbReference type="PANTHER" id="PTHR45922">
    <property type="entry name" value="CLEAVAGE AND POLYADENYLATION SPECIFICITY FACTOR SUBUNIT 2"/>
    <property type="match status" value="1"/>
</dbReference>
<dbReference type="InterPro" id="IPR027075">
    <property type="entry name" value="CPSF2"/>
</dbReference>
<dbReference type="InterPro" id="IPR011108">
    <property type="entry name" value="RMMBL"/>
</dbReference>
<dbReference type="SUPFAM" id="SSF56281">
    <property type="entry name" value="Metallo-hydrolase/oxidoreductase"/>
    <property type="match status" value="1"/>
</dbReference>
<dbReference type="Pfam" id="PF16661">
    <property type="entry name" value="Lactamase_B_6"/>
    <property type="match status" value="1"/>
</dbReference>
<dbReference type="SMART" id="SM00849">
    <property type="entry name" value="Lactamase_B"/>
    <property type="match status" value="1"/>
</dbReference>
<dbReference type="InterPro" id="IPR035639">
    <property type="entry name" value="CPSF2_MBL"/>
</dbReference>
<keyword evidence="4 6" id="KW-0694">RNA-binding</keyword>
<protein>
    <recommendedName>
        <fullName evidence="6">Cleavage and polyadenylation specificity factor subunit 2</fullName>
    </recommendedName>
    <alternativeName>
        <fullName evidence="6">Cleavage and polyadenylation specificity factor 100 kDa subunit</fullName>
    </alternativeName>
</protein>
<evidence type="ECO:0000259" key="9">
    <source>
        <dbReference type="SMART" id="SM01027"/>
    </source>
</evidence>
<dbReference type="AlphaFoldDB" id="A0A7I8WA96"/>
<evidence type="ECO:0000256" key="3">
    <source>
        <dbReference type="ARBA" id="ARBA00022664"/>
    </source>
</evidence>
<dbReference type="Pfam" id="PF13299">
    <property type="entry name" value="CPSF100_C"/>
    <property type="match status" value="1"/>
</dbReference>
<feature type="compositionally biased region" description="Basic and acidic residues" evidence="7">
    <location>
        <begin position="399"/>
        <end position="421"/>
    </location>
</feature>
<dbReference type="InterPro" id="IPR025069">
    <property type="entry name" value="Cpsf2_C"/>
</dbReference>
<evidence type="ECO:0000256" key="1">
    <source>
        <dbReference type="ARBA" id="ARBA00004123"/>
    </source>
</evidence>
<dbReference type="SMART" id="SM01027">
    <property type="entry name" value="Beta-Casp"/>
    <property type="match status" value="1"/>
</dbReference>
<dbReference type="FunFam" id="3.60.15.10:FF:000008">
    <property type="entry name" value="Cleavage and polyadenylation specificity factor subunit 2"/>
    <property type="match status" value="1"/>
</dbReference>
<evidence type="ECO:0000313" key="11">
    <source>
        <dbReference type="Proteomes" id="UP000549394"/>
    </source>
</evidence>
<feature type="domain" description="Beta-Casp" evidence="9">
    <location>
        <begin position="243"/>
        <end position="368"/>
    </location>
</feature>
<reference evidence="10 11" key="1">
    <citation type="submission" date="2020-08" db="EMBL/GenBank/DDBJ databases">
        <authorList>
            <person name="Hejnol A."/>
        </authorList>
    </citation>
    <scope>NUCLEOTIDE SEQUENCE [LARGE SCALE GENOMIC DNA]</scope>
</reference>
<evidence type="ECO:0000313" key="10">
    <source>
        <dbReference type="EMBL" id="CAD5125049.1"/>
    </source>
</evidence>
<comment type="similarity">
    <text evidence="2 6">Belongs to the metallo-beta-lactamase superfamily. RNA-metabolizing metallo-beta-lactamase-like family. CPSF2/YSH1 subfamily.</text>
</comment>
<evidence type="ECO:0000256" key="6">
    <source>
        <dbReference type="RuleBase" id="RU365006"/>
    </source>
</evidence>
<dbReference type="Gene3D" id="3.60.15.10">
    <property type="entry name" value="Ribonuclease Z/Hydroxyacylglutathione hydrolase-like"/>
    <property type="match status" value="1"/>
</dbReference>
<evidence type="ECO:0000256" key="5">
    <source>
        <dbReference type="ARBA" id="ARBA00023242"/>
    </source>
</evidence>
<dbReference type="InterPro" id="IPR001279">
    <property type="entry name" value="Metallo-B-lactamas"/>
</dbReference>
<dbReference type="GO" id="GO:0006398">
    <property type="term" value="P:mRNA 3'-end processing by stem-loop binding and cleavage"/>
    <property type="evidence" value="ECO:0007669"/>
    <property type="project" value="InterPro"/>
</dbReference>
<evidence type="ECO:0000256" key="7">
    <source>
        <dbReference type="SAM" id="MobiDB-lite"/>
    </source>
</evidence>
<evidence type="ECO:0000256" key="2">
    <source>
        <dbReference type="ARBA" id="ARBA00010624"/>
    </source>
</evidence>
<sequence length="741" mass="84499">MTSIIRLKPFSGVKSESPPCYLLQIDECHILLDCGWDEHFSMDYLKRLKENLDIIDAVLISHPDPHHLGALPYLVGRCGLNCPIYATVPVYKMGQMFLYDLYQSRHSCEHFEIFTLDDVDAAFEKIKQLKYLQTVGLKGKGHGLQITPIPAGHMIGGTIWKIVKDGEEEIYYAIDFNHKKERHLNGCILDGIVRPHLFITDAFNANYQQTRRKLRDEQLLTSIIQTLRNDGNVLITIDTAGRCLELAHLLDQMWRSQESGLMCFSLAICNNVSFNVVEFAKSQVEWMADKITRAFEDNRTNPFQFKHLMLCHSLHELNKVPSPKVVLASSPDLESGFAKDLFISWSSDPRNVIILTNRTSPGTLARTLIDKPTSTEITVEIKRREKLEGKELEEYRKKERERIAEEQRQKALTSQKEKEESSDSEDVEKETAFENKYDLLLPKIDQEHISYSGLLKISKRSLPMFPTSEERLKCLKWDDYGEFIRPEDFLIFDEKEAEEPMETEDENAEQSVNDYSDHPTKCIVTDQTIQIRAKVMYIDFEGRTDGESMRKILAQIKPRQLILVHGDKSATENLANYCSSQNLVNGNILTPDLYEIVDTTTESHIFQVRMKDSLVSALQFEKTKDVEVSWIDAILDSTAMADEGKGDDLVQRDSVPTLIPAYSSDCVQPHGPVFINEPKLSELKEVIMKQGITAEFTGGVLVCGGSVAIKKNESGKLTIEGTINSEYYKIRRILYSQFAIV</sequence>
<keyword evidence="3 6" id="KW-0507">mRNA processing</keyword>
<organism evidence="10 11">
    <name type="scientific">Dimorphilus gyrociliatus</name>
    <dbReference type="NCBI Taxonomy" id="2664684"/>
    <lineage>
        <taxon>Eukaryota</taxon>
        <taxon>Metazoa</taxon>
        <taxon>Spiralia</taxon>
        <taxon>Lophotrochozoa</taxon>
        <taxon>Annelida</taxon>
        <taxon>Polychaeta</taxon>
        <taxon>Polychaeta incertae sedis</taxon>
        <taxon>Dinophilidae</taxon>
        <taxon>Dimorphilus</taxon>
    </lineage>
</organism>
<dbReference type="Pfam" id="PF07521">
    <property type="entry name" value="RMMBL"/>
    <property type="match status" value="1"/>
</dbReference>
<dbReference type="InterPro" id="IPR036866">
    <property type="entry name" value="RibonucZ/Hydroxyglut_hydro"/>
</dbReference>